<evidence type="ECO:0000259" key="8">
    <source>
        <dbReference type="Pfam" id="PF00962"/>
    </source>
</evidence>
<dbReference type="OrthoDB" id="105475at2"/>
<dbReference type="STRING" id="456.Ljor_1652"/>
<dbReference type="Pfam" id="PF00962">
    <property type="entry name" value="A_deaminase"/>
    <property type="match status" value="1"/>
</dbReference>
<evidence type="ECO:0000256" key="6">
    <source>
        <dbReference type="ARBA" id="ARBA00022833"/>
    </source>
</evidence>
<organism evidence="9 10">
    <name type="scientific">Legionella jordanis</name>
    <dbReference type="NCBI Taxonomy" id="456"/>
    <lineage>
        <taxon>Bacteria</taxon>
        <taxon>Pseudomonadati</taxon>
        <taxon>Pseudomonadota</taxon>
        <taxon>Gammaproteobacteria</taxon>
        <taxon>Legionellales</taxon>
        <taxon>Legionellaceae</taxon>
        <taxon>Legionella</taxon>
    </lineage>
</organism>
<protein>
    <recommendedName>
        <fullName evidence="3">adenosine deaminase</fullName>
        <ecNumber evidence="3">3.5.4.4</ecNumber>
    </recommendedName>
</protein>
<dbReference type="AlphaFoldDB" id="A0A0W0VB42"/>
<evidence type="ECO:0000313" key="10">
    <source>
        <dbReference type="Proteomes" id="UP000055035"/>
    </source>
</evidence>
<dbReference type="PANTHER" id="PTHR11409">
    <property type="entry name" value="ADENOSINE DEAMINASE"/>
    <property type="match status" value="1"/>
</dbReference>
<feature type="domain" description="Adenosine deaminase" evidence="8">
    <location>
        <begin position="124"/>
        <end position="440"/>
    </location>
</feature>
<dbReference type="GO" id="GO:0043103">
    <property type="term" value="P:hypoxanthine salvage"/>
    <property type="evidence" value="ECO:0007669"/>
    <property type="project" value="TreeGrafter"/>
</dbReference>
<gene>
    <name evidence="9" type="primary">add_1</name>
    <name evidence="9" type="ORF">Ljor_1652</name>
</gene>
<dbReference type="InterPro" id="IPR032466">
    <property type="entry name" value="Metal_Hydrolase"/>
</dbReference>
<dbReference type="GO" id="GO:0046872">
    <property type="term" value="F:metal ion binding"/>
    <property type="evidence" value="ECO:0007669"/>
    <property type="project" value="UniProtKB-KW"/>
</dbReference>
<evidence type="ECO:0000256" key="5">
    <source>
        <dbReference type="ARBA" id="ARBA00022801"/>
    </source>
</evidence>
<comment type="caution">
    <text evidence="9">The sequence shown here is derived from an EMBL/GenBank/DDBJ whole genome shotgun (WGS) entry which is preliminary data.</text>
</comment>
<dbReference type="InterPro" id="IPR006330">
    <property type="entry name" value="Ado/ade_deaminase"/>
</dbReference>
<evidence type="ECO:0000313" key="9">
    <source>
        <dbReference type="EMBL" id="KTD17346.1"/>
    </source>
</evidence>
<name>A0A0W0VB42_9GAMM</name>
<evidence type="ECO:0000256" key="1">
    <source>
        <dbReference type="ARBA" id="ARBA00001947"/>
    </source>
</evidence>
<evidence type="ECO:0000256" key="7">
    <source>
        <dbReference type="SAM" id="SignalP"/>
    </source>
</evidence>
<feature type="signal peptide" evidence="7">
    <location>
        <begin position="1"/>
        <end position="21"/>
    </location>
</feature>
<evidence type="ECO:0000256" key="3">
    <source>
        <dbReference type="ARBA" id="ARBA00012784"/>
    </source>
</evidence>
<dbReference type="GO" id="GO:0006154">
    <property type="term" value="P:adenosine catabolic process"/>
    <property type="evidence" value="ECO:0007669"/>
    <property type="project" value="TreeGrafter"/>
</dbReference>
<sequence length="490" mass="55565">MHFFKILALSVGVCWNLLAFASVDQYFNAIKTEPNALYAFLKKMPKGGELHYHLAGGAYPEHMLAIAAREHYCLDKQTLAVSKIIEHCNGLEVKEIAQYQQIYDKTIAAWSMKNFIAGAESSHDHFFNTFDKFIPIVTAYSPELLAEVMQRAAAQHEQYLEIMILPDDAHSISFGTPDLLSKNFATAKNELLANKDFQRNIDFSIKEAQALLQKARKNLGCDNDNRQGACQLTVKFQYYILREQPLEKVFAQALTAFAAAARSTDIVGINLVQAEDGFISLRDYRKQMSIINFLHHAYPSVHISLHAGELNQELVAPWDLNFHIQEAINQGHAERVGHGTAIAFEENAEELLKKMAEHAIAVEINLTSNRKILNVYGQNHPLSYYLKHQVPVVLSTDDEGVLRTDLTREYQIAVLEHHVDYPTLKQISRNALTYSFLPGKSLWAQPSQAKLVPECQDLDSSSCKQFLAQNAKAKLQWQLEQQFHQFEAQY</sequence>
<dbReference type="GO" id="GO:0005829">
    <property type="term" value="C:cytosol"/>
    <property type="evidence" value="ECO:0007669"/>
    <property type="project" value="TreeGrafter"/>
</dbReference>
<keyword evidence="10" id="KW-1185">Reference proteome</keyword>
<dbReference type="InterPro" id="IPR001365">
    <property type="entry name" value="A_deaminase_dom"/>
</dbReference>
<dbReference type="SUPFAM" id="SSF51556">
    <property type="entry name" value="Metallo-dependent hydrolases"/>
    <property type="match status" value="1"/>
</dbReference>
<accession>A0A0W0VB42</accession>
<dbReference type="EMBL" id="LNYJ01000011">
    <property type="protein sequence ID" value="KTD17346.1"/>
    <property type="molecule type" value="Genomic_DNA"/>
</dbReference>
<keyword evidence="4" id="KW-0479">Metal-binding</keyword>
<dbReference type="PATRIC" id="fig|456.5.peg.1764"/>
<keyword evidence="5" id="KW-0378">Hydrolase</keyword>
<keyword evidence="7" id="KW-0732">Signal</keyword>
<dbReference type="GO" id="GO:0004000">
    <property type="term" value="F:adenosine deaminase activity"/>
    <property type="evidence" value="ECO:0007669"/>
    <property type="project" value="TreeGrafter"/>
</dbReference>
<dbReference type="Gene3D" id="3.20.20.140">
    <property type="entry name" value="Metal-dependent hydrolases"/>
    <property type="match status" value="1"/>
</dbReference>
<comment type="cofactor">
    <cofactor evidence="1">
        <name>Zn(2+)</name>
        <dbReference type="ChEBI" id="CHEBI:29105"/>
    </cofactor>
</comment>
<dbReference type="PANTHER" id="PTHR11409:SF43">
    <property type="entry name" value="ADENOSINE DEAMINASE"/>
    <property type="match status" value="1"/>
</dbReference>
<evidence type="ECO:0000256" key="2">
    <source>
        <dbReference type="ARBA" id="ARBA00006676"/>
    </source>
</evidence>
<dbReference type="GO" id="GO:0046103">
    <property type="term" value="P:inosine biosynthetic process"/>
    <property type="evidence" value="ECO:0007669"/>
    <property type="project" value="TreeGrafter"/>
</dbReference>
<reference evidence="9 10" key="1">
    <citation type="submission" date="2015-11" db="EMBL/GenBank/DDBJ databases">
        <title>Genomic analysis of 38 Legionella species identifies large and diverse effector repertoires.</title>
        <authorList>
            <person name="Burstein D."/>
            <person name="Amaro F."/>
            <person name="Zusman T."/>
            <person name="Lifshitz Z."/>
            <person name="Cohen O."/>
            <person name="Gilbert J.A."/>
            <person name="Pupko T."/>
            <person name="Shuman H.A."/>
            <person name="Segal G."/>
        </authorList>
    </citation>
    <scope>NUCLEOTIDE SEQUENCE [LARGE SCALE GENOMIC DNA]</scope>
    <source>
        <strain evidence="9 10">BL-540</strain>
    </source>
</reference>
<keyword evidence="6" id="KW-0862">Zinc</keyword>
<comment type="similarity">
    <text evidence="2">Belongs to the metallo-dependent hydrolases superfamily. Adenosine and AMP deaminases family.</text>
</comment>
<dbReference type="EC" id="3.5.4.4" evidence="3"/>
<dbReference type="RefSeq" id="WP_058471109.1">
    <property type="nucleotide sequence ID" value="NZ_CAAAIC010000009.1"/>
</dbReference>
<evidence type="ECO:0000256" key="4">
    <source>
        <dbReference type="ARBA" id="ARBA00022723"/>
    </source>
</evidence>
<dbReference type="Proteomes" id="UP000055035">
    <property type="component" value="Unassembled WGS sequence"/>
</dbReference>
<feature type="chain" id="PRO_5006914634" description="adenosine deaminase" evidence="7">
    <location>
        <begin position="22"/>
        <end position="490"/>
    </location>
</feature>
<proteinExistence type="inferred from homology"/>